<organism evidence="6 7">
    <name type="scientific">Ladona fulva</name>
    <name type="common">Scarce chaser dragonfly</name>
    <name type="synonym">Libellula fulva</name>
    <dbReference type="NCBI Taxonomy" id="123851"/>
    <lineage>
        <taxon>Eukaryota</taxon>
        <taxon>Metazoa</taxon>
        <taxon>Ecdysozoa</taxon>
        <taxon>Arthropoda</taxon>
        <taxon>Hexapoda</taxon>
        <taxon>Insecta</taxon>
        <taxon>Pterygota</taxon>
        <taxon>Palaeoptera</taxon>
        <taxon>Odonata</taxon>
        <taxon>Epiprocta</taxon>
        <taxon>Anisoptera</taxon>
        <taxon>Libelluloidea</taxon>
        <taxon>Libellulidae</taxon>
        <taxon>Ladona</taxon>
    </lineage>
</organism>
<dbReference type="InterPro" id="IPR002068">
    <property type="entry name" value="A-crystallin/Hsp20_dom"/>
</dbReference>
<dbReference type="GO" id="GO:0009408">
    <property type="term" value="P:response to heat"/>
    <property type="evidence" value="ECO:0007669"/>
    <property type="project" value="TreeGrafter"/>
</dbReference>
<gene>
    <name evidence="6" type="ORF">J437_LFUL008348</name>
</gene>
<comment type="caution">
    <text evidence="6">The sequence shown here is derived from an EMBL/GenBank/DDBJ whole genome shotgun (WGS) entry which is preliminary data.</text>
</comment>
<name>A0A8K0K6W0_LADFU</name>
<dbReference type="InterPro" id="IPR008978">
    <property type="entry name" value="HSP20-like_chaperone"/>
</dbReference>
<reference evidence="6" key="1">
    <citation type="submission" date="2013-04" db="EMBL/GenBank/DDBJ databases">
        <authorList>
            <person name="Qu J."/>
            <person name="Murali S.C."/>
            <person name="Bandaranaike D."/>
            <person name="Bellair M."/>
            <person name="Blankenburg K."/>
            <person name="Chao H."/>
            <person name="Dinh H."/>
            <person name="Doddapaneni H."/>
            <person name="Downs B."/>
            <person name="Dugan-Rocha S."/>
            <person name="Elkadiri S."/>
            <person name="Gnanaolivu R.D."/>
            <person name="Hernandez B."/>
            <person name="Javaid M."/>
            <person name="Jayaseelan J.C."/>
            <person name="Lee S."/>
            <person name="Li M."/>
            <person name="Ming W."/>
            <person name="Munidasa M."/>
            <person name="Muniz J."/>
            <person name="Nguyen L."/>
            <person name="Ongeri F."/>
            <person name="Osuji N."/>
            <person name="Pu L.-L."/>
            <person name="Puazo M."/>
            <person name="Qu C."/>
            <person name="Quiroz J."/>
            <person name="Raj R."/>
            <person name="Weissenberger G."/>
            <person name="Xin Y."/>
            <person name="Zou X."/>
            <person name="Han Y."/>
            <person name="Richards S."/>
            <person name="Worley K."/>
            <person name="Muzny D."/>
            <person name="Gibbs R."/>
        </authorList>
    </citation>
    <scope>NUCLEOTIDE SEQUENCE</scope>
    <source>
        <strain evidence="6">Sampled in the wild</strain>
    </source>
</reference>
<evidence type="ECO:0000313" key="7">
    <source>
        <dbReference type="Proteomes" id="UP000792457"/>
    </source>
</evidence>
<dbReference type="GO" id="GO:0005737">
    <property type="term" value="C:cytoplasm"/>
    <property type="evidence" value="ECO:0007669"/>
    <property type="project" value="TreeGrafter"/>
</dbReference>
<dbReference type="AlphaFoldDB" id="A0A8K0K6W0"/>
<dbReference type="PANTHER" id="PTHR45640">
    <property type="entry name" value="HEAT SHOCK PROTEIN HSP-12.2-RELATED"/>
    <property type="match status" value="1"/>
</dbReference>
<reference evidence="6" key="2">
    <citation type="submission" date="2017-10" db="EMBL/GenBank/DDBJ databases">
        <title>Ladona fulva Genome sequencing and assembly.</title>
        <authorList>
            <person name="Murali S."/>
            <person name="Richards S."/>
            <person name="Bandaranaike D."/>
            <person name="Bellair M."/>
            <person name="Blankenburg K."/>
            <person name="Chao H."/>
            <person name="Dinh H."/>
            <person name="Doddapaneni H."/>
            <person name="Dugan-Rocha S."/>
            <person name="Elkadiri S."/>
            <person name="Gnanaolivu R."/>
            <person name="Hernandez B."/>
            <person name="Skinner E."/>
            <person name="Javaid M."/>
            <person name="Lee S."/>
            <person name="Li M."/>
            <person name="Ming W."/>
            <person name="Munidasa M."/>
            <person name="Muniz J."/>
            <person name="Nguyen L."/>
            <person name="Hughes D."/>
            <person name="Osuji N."/>
            <person name="Pu L.-L."/>
            <person name="Puazo M."/>
            <person name="Qu C."/>
            <person name="Quiroz J."/>
            <person name="Raj R."/>
            <person name="Weissenberger G."/>
            <person name="Xin Y."/>
            <person name="Zou X."/>
            <person name="Han Y."/>
            <person name="Worley K."/>
            <person name="Muzny D."/>
            <person name="Gibbs R."/>
        </authorList>
    </citation>
    <scope>NUCLEOTIDE SEQUENCE</scope>
    <source>
        <strain evidence="6">Sampled in the wild</strain>
    </source>
</reference>
<feature type="compositionally biased region" description="Polar residues" evidence="4">
    <location>
        <begin position="132"/>
        <end position="152"/>
    </location>
</feature>
<dbReference type="GO" id="GO:0042026">
    <property type="term" value="P:protein refolding"/>
    <property type="evidence" value="ECO:0007669"/>
    <property type="project" value="TreeGrafter"/>
</dbReference>
<dbReference type="PANTHER" id="PTHR45640:SF13">
    <property type="entry name" value="HEAT SHOCK PROTEIN 22-RELATED"/>
    <property type="match status" value="1"/>
</dbReference>
<protein>
    <recommendedName>
        <fullName evidence="5">SHSP domain-containing protein</fullName>
    </recommendedName>
</protein>
<dbReference type="GO" id="GO:0051082">
    <property type="term" value="F:unfolded protein binding"/>
    <property type="evidence" value="ECO:0007669"/>
    <property type="project" value="TreeGrafter"/>
</dbReference>
<dbReference type="InterPro" id="IPR001436">
    <property type="entry name" value="Alpha-crystallin/sHSP_animal"/>
</dbReference>
<dbReference type="OrthoDB" id="1431247at2759"/>
<accession>A0A8K0K6W0</accession>
<comment type="similarity">
    <text evidence="2 3">Belongs to the small heat shock protein (HSP20) family.</text>
</comment>
<dbReference type="Pfam" id="PF00011">
    <property type="entry name" value="HSP20"/>
    <property type="match status" value="1"/>
</dbReference>
<feature type="region of interest" description="Disordered" evidence="4">
    <location>
        <begin position="99"/>
        <end position="152"/>
    </location>
</feature>
<keyword evidence="7" id="KW-1185">Reference proteome</keyword>
<dbReference type="PROSITE" id="PS01031">
    <property type="entry name" value="SHSP"/>
    <property type="match status" value="1"/>
</dbReference>
<feature type="domain" description="SHSP" evidence="5">
    <location>
        <begin position="31"/>
        <end position="138"/>
    </location>
</feature>
<evidence type="ECO:0000313" key="6">
    <source>
        <dbReference type="EMBL" id="KAG8228852.1"/>
    </source>
</evidence>
<proteinExistence type="inferred from homology"/>
<dbReference type="Gene3D" id="2.60.40.790">
    <property type="match status" value="1"/>
</dbReference>
<evidence type="ECO:0000256" key="3">
    <source>
        <dbReference type="RuleBase" id="RU003616"/>
    </source>
</evidence>
<keyword evidence="1" id="KW-0346">Stress response</keyword>
<dbReference type="CDD" id="cd06526">
    <property type="entry name" value="metazoan_ACD"/>
    <property type="match status" value="1"/>
</dbReference>
<sequence>MSFLPHLANDFFKDSSLLPASLTKKYFRPWRHNSNKDNGTSCINVDKTKFEVVLGMRHFQPNEITVKVIDNDIVIEGKHEEKEDEHGFVCRRFSRRYALPKDASPDDGTQDTKERAVEIKQTGEPQEKKSDSLTSLMSFPNSEESSDTSIPQ</sequence>
<evidence type="ECO:0000256" key="2">
    <source>
        <dbReference type="PROSITE-ProRule" id="PRU00285"/>
    </source>
</evidence>
<dbReference type="GO" id="GO:0005634">
    <property type="term" value="C:nucleus"/>
    <property type="evidence" value="ECO:0007669"/>
    <property type="project" value="TreeGrafter"/>
</dbReference>
<dbReference type="PRINTS" id="PR00299">
    <property type="entry name" value="ACRYSTALLIN"/>
</dbReference>
<dbReference type="SUPFAM" id="SSF49764">
    <property type="entry name" value="HSP20-like chaperones"/>
    <property type="match status" value="1"/>
</dbReference>
<evidence type="ECO:0000259" key="5">
    <source>
        <dbReference type="PROSITE" id="PS01031"/>
    </source>
</evidence>
<dbReference type="EMBL" id="KZ308392">
    <property type="protein sequence ID" value="KAG8228852.1"/>
    <property type="molecule type" value="Genomic_DNA"/>
</dbReference>
<evidence type="ECO:0000256" key="4">
    <source>
        <dbReference type="SAM" id="MobiDB-lite"/>
    </source>
</evidence>
<dbReference type="Proteomes" id="UP000792457">
    <property type="component" value="Unassembled WGS sequence"/>
</dbReference>
<evidence type="ECO:0000256" key="1">
    <source>
        <dbReference type="ARBA" id="ARBA00023016"/>
    </source>
</evidence>